<feature type="compositionally biased region" description="Basic and acidic residues" evidence="1">
    <location>
        <begin position="446"/>
        <end position="461"/>
    </location>
</feature>
<feature type="region of interest" description="Disordered" evidence="1">
    <location>
        <begin position="359"/>
        <end position="666"/>
    </location>
</feature>
<feature type="compositionally biased region" description="Polar residues" evidence="1">
    <location>
        <begin position="295"/>
        <end position="317"/>
    </location>
</feature>
<organism evidence="2 3">
    <name type="scientific">Lentinus brumalis</name>
    <dbReference type="NCBI Taxonomy" id="2498619"/>
    <lineage>
        <taxon>Eukaryota</taxon>
        <taxon>Fungi</taxon>
        <taxon>Dikarya</taxon>
        <taxon>Basidiomycota</taxon>
        <taxon>Agaricomycotina</taxon>
        <taxon>Agaricomycetes</taxon>
        <taxon>Polyporales</taxon>
        <taxon>Polyporaceae</taxon>
        <taxon>Lentinus</taxon>
    </lineage>
</organism>
<feature type="region of interest" description="Disordered" evidence="1">
    <location>
        <begin position="236"/>
        <end position="319"/>
    </location>
</feature>
<name>A0A371CT26_9APHY</name>
<feature type="compositionally biased region" description="Low complexity" evidence="1">
    <location>
        <begin position="368"/>
        <end position="399"/>
    </location>
</feature>
<feature type="compositionally biased region" description="Polar residues" evidence="1">
    <location>
        <begin position="533"/>
        <end position="542"/>
    </location>
</feature>
<accession>A0A371CT26</accession>
<feature type="region of interest" description="Disordered" evidence="1">
    <location>
        <begin position="197"/>
        <end position="223"/>
    </location>
</feature>
<feature type="compositionally biased region" description="Basic and acidic residues" evidence="1">
    <location>
        <begin position="409"/>
        <end position="421"/>
    </location>
</feature>
<protein>
    <submittedName>
        <fullName evidence="2">Uncharacterized protein</fullName>
    </submittedName>
</protein>
<feature type="compositionally biased region" description="Basic and acidic residues" evidence="1">
    <location>
        <begin position="986"/>
        <end position="1000"/>
    </location>
</feature>
<dbReference type="EMBL" id="KZ857465">
    <property type="protein sequence ID" value="RDX43430.1"/>
    <property type="molecule type" value="Genomic_DNA"/>
</dbReference>
<evidence type="ECO:0000313" key="3">
    <source>
        <dbReference type="Proteomes" id="UP000256964"/>
    </source>
</evidence>
<feature type="compositionally biased region" description="Basic and acidic residues" evidence="1">
    <location>
        <begin position="1026"/>
        <end position="1037"/>
    </location>
</feature>
<dbReference type="Proteomes" id="UP000256964">
    <property type="component" value="Unassembled WGS sequence"/>
</dbReference>
<dbReference type="AlphaFoldDB" id="A0A371CT26"/>
<evidence type="ECO:0000313" key="2">
    <source>
        <dbReference type="EMBL" id="RDX43430.1"/>
    </source>
</evidence>
<reference evidence="2 3" key="1">
    <citation type="journal article" date="2018" name="Biotechnol. Biofuels">
        <title>Integrative visual omics of the white-rot fungus Polyporus brumalis exposes the biotechnological potential of its oxidative enzymes for delignifying raw plant biomass.</title>
        <authorList>
            <person name="Miyauchi S."/>
            <person name="Rancon A."/>
            <person name="Drula E."/>
            <person name="Hage H."/>
            <person name="Chaduli D."/>
            <person name="Favel A."/>
            <person name="Grisel S."/>
            <person name="Henrissat B."/>
            <person name="Herpoel-Gimbert I."/>
            <person name="Ruiz-Duenas F.J."/>
            <person name="Chevret D."/>
            <person name="Hainaut M."/>
            <person name="Lin J."/>
            <person name="Wang M."/>
            <person name="Pangilinan J."/>
            <person name="Lipzen A."/>
            <person name="Lesage-Meessen L."/>
            <person name="Navarro D."/>
            <person name="Riley R."/>
            <person name="Grigoriev I.V."/>
            <person name="Zhou S."/>
            <person name="Raouche S."/>
            <person name="Rosso M.N."/>
        </authorList>
    </citation>
    <scope>NUCLEOTIDE SEQUENCE [LARGE SCALE GENOMIC DNA]</scope>
    <source>
        <strain evidence="2 3">BRFM 1820</strain>
    </source>
</reference>
<gene>
    <name evidence="2" type="ORF">OH76DRAFT_1487903</name>
</gene>
<keyword evidence="3" id="KW-1185">Reference proteome</keyword>
<feature type="compositionally biased region" description="Basic and acidic residues" evidence="1">
    <location>
        <begin position="932"/>
        <end position="942"/>
    </location>
</feature>
<dbReference type="OrthoDB" id="2758679at2759"/>
<feature type="compositionally biased region" description="Basic and acidic residues" evidence="1">
    <location>
        <begin position="551"/>
        <end position="562"/>
    </location>
</feature>
<feature type="region of interest" description="Disordered" evidence="1">
    <location>
        <begin position="1"/>
        <end position="31"/>
    </location>
</feature>
<feature type="compositionally biased region" description="Low complexity" evidence="1">
    <location>
        <begin position="150"/>
        <end position="161"/>
    </location>
</feature>
<feature type="region of interest" description="Disordered" evidence="1">
    <location>
        <begin position="914"/>
        <end position="1037"/>
    </location>
</feature>
<proteinExistence type="predicted"/>
<feature type="region of interest" description="Disordered" evidence="1">
    <location>
        <begin position="127"/>
        <end position="175"/>
    </location>
</feature>
<feature type="compositionally biased region" description="Polar residues" evidence="1">
    <location>
        <begin position="206"/>
        <end position="216"/>
    </location>
</feature>
<evidence type="ECO:0000256" key="1">
    <source>
        <dbReference type="SAM" id="MobiDB-lite"/>
    </source>
</evidence>
<sequence length="1037" mass="114298">MESRSDQNNRTRIKHQNVSKKSPAALKPPVVLVPTTPEALDEVPIATEDEASPTLVIQTPPDSYARIAALPAARTNVVVWPRNPTIASPAPATPPLGQGSPKADATGLQRPLPEFIWNGAVLADATQESNTSSSASSLPSSSPIQYTDSATATPAPQPNTTGVQSTPVDISEATPKGLGSYEDFWAHVRTPSFAENNIPSALRTPHTLTPRANGNPPTLPWATVEPANRDRTEANAHDIENRPPSNRIDNSHPPVASRLRKRRRGLSPVSGERTKKAARRKGKAKAKDTTDVFGLSQTNPWASTSETSNPTTGTNEGMQPPASVLAQQFAIPNLTPYEDFARAASASTSFFGRFNQSGSYPTPHRLSESPTPASAASTSAPTPSQLSSLPPSSAPPGSTRRNSFASSRHSMDVDRTPRLDQGRATSTSTAPVPRGRHDNLATGSRQDLEDGWRGLRGESRDAPPGQTSWDERSGAYRSPTVDEASEEGEIQGARHPKRAGSHGRSSDETRRQGIYGRLRTSEAPWHEQESAPPAQSQSTRWSETPFPHDGFSVREDAEDWRGRMPTSNARDEDDLSSRWTPPRRGHHSRVPPSTHSQRSPRPGEQNPRSATQAHANRLNGLDVFDVGEDDNLPDAVRRGGSAAEGNDENPTPIPFEGDPEVHRHDPEAHLRGMSDTWIQEVWADPANTSITLNTFNPRYTRSYGTNRRTASDLRRVISQISGESNFLVIAPDQAPNYRGRGPVEWAITGLTGEGVDRLLRRRVWSFKAITFFPRRRALDNPRWILALEGFLEDNVEIIEAAVRSTFERPQVRQRIVQMIRANPEFTDIPPEEAFRRVMSSLRVSVYTLDNETVVANIFLRSPTQSIRVWRRWIQELRDLSFGSFHTAIAQVRRISSCAGCLGVDHPSHLCPFTRLPNWNGPESAGGTSYSADGRERLGHQQTDRPQGPTESRNQRRHRNQPAHGSENAHAGPSRMRSAYADGEWEDYGRERGRERSRDNGQGRAYEQGHRGPARRGKKDGPGPAKFGRENYRKEGRR</sequence>
<feature type="region of interest" description="Disordered" evidence="1">
    <location>
        <begin position="86"/>
        <end position="107"/>
    </location>
</feature>
<feature type="compositionally biased region" description="Low complexity" evidence="1">
    <location>
        <begin position="129"/>
        <end position="142"/>
    </location>
</feature>